<gene>
    <name evidence="2" type="ORF">LIER_28008</name>
</gene>
<evidence type="ECO:0000256" key="1">
    <source>
        <dbReference type="SAM" id="MobiDB-lite"/>
    </source>
</evidence>
<accession>A0AAV3RED7</accession>
<evidence type="ECO:0000313" key="2">
    <source>
        <dbReference type="EMBL" id="GAA0174670.1"/>
    </source>
</evidence>
<feature type="compositionally biased region" description="Polar residues" evidence="1">
    <location>
        <begin position="1"/>
        <end position="20"/>
    </location>
</feature>
<feature type="compositionally biased region" description="Basic and acidic residues" evidence="1">
    <location>
        <begin position="21"/>
        <end position="36"/>
    </location>
</feature>
<dbReference type="AlphaFoldDB" id="A0AAV3RED7"/>
<dbReference type="EMBL" id="BAABME010009170">
    <property type="protein sequence ID" value="GAA0174670.1"/>
    <property type="molecule type" value="Genomic_DNA"/>
</dbReference>
<comment type="caution">
    <text evidence="2">The sequence shown here is derived from an EMBL/GenBank/DDBJ whole genome shotgun (WGS) entry which is preliminary data.</text>
</comment>
<organism evidence="2 3">
    <name type="scientific">Lithospermum erythrorhizon</name>
    <name type="common">Purple gromwell</name>
    <name type="synonym">Lithospermum officinale var. erythrorhizon</name>
    <dbReference type="NCBI Taxonomy" id="34254"/>
    <lineage>
        <taxon>Eukaryota</taxon>
        <taxon>Viridiplantae</taxon>
        <taxon>Streptophyta</taxon>
        <taxon>Embryophyta</taxon>
        <taxon>Tracheophyta</taxon>
        <taxon>Spermatophyta</taxon>
        <taxon>Magnoliopsida</taxon>
        <taxon>eudicotyledons</taxon>
        <taxon>Gunneridae</taxon>
        <taxon>Pentapetalae</taxon>
        <taxon>asterids</taxon>
        <taxon>lamiids</taxon>
        <taxon>Boraginales</taxon>
        <taxon>Boraginaceae</taxon>
        <taxon>Boraginoideae</taxon>
        <taxon>Lithospermeae</taxon>
        <taxon>Lithospermum</taxon>
    </lineage>
</organism>
<name>A0AAV3RED7_LITER</name>
<dbReference type="Proteomes" id="UP001454036">
    <property type="component" value="Unassembled WGS sequence"/>
</dbReference>
<reference evidence="2 3" key="1">
    <citation type="submission" date="2024-01" db="EMBL/GenBank/DDBJ databases">
        <title>The complete chloroplast genome sequence of Lithospermum erythrorhizon: insights into the phylogenetic relationship among Boraginaceae species and the maternal lineages of purple gromwells.</title>
        <authorList>
            <person name="Okada T."/>
            <person name="Watanabe K."/>
        </authorList>
    </citation>
    <scope>NUCLEOTIDE SEQUENCE [LARGE SCALE GENOMIC DNA]</scope>
</reference>
<feature type="region of interest" description="Disordered" evidence="1">
    <location>
        <begin position="1"/>
        <end position="36"/>
    </location>
</feature>
<proteinExistence type="predicted"/>
<keyword evidence="3" id="KW-1185">Reference proteome</keyword>
<sequence>MSTELSSQATILGSKSNSQKSDAEASVDKKTNSIEEKGHGVNIVNAMATFEQVARNSMGIRRIGHE</sequence>
<evidence type="ECO:0000313" key="3">
    <source>
        <dbReference type="Proteomes" id="UP001454036"/>
    </source>
</evidence>
<protein>
    <submittedName>
        <fullName evidence="2">Uncharacterized protein</fullName>
    </submittedName>
</protein>